<gene>
    <name evidence="6" type="ORF">INT44_007340</name>
</gene>
<dbReference type="Proteomes" id="UP000612746">
    <property type="component" value="Unassembled WGS sequence"/>
</dbReference>
<evidence type="ECO:0000313" key="7">
    <source>
        <dbReference type="Proteomes" id="UP000612746"/>
    </source>
</evidence>
<dbReference type="GO" id="GO:0004806">
    <property type="term" value="F:triacylglycerol lipase activity"/>
    <property type="evidence" value="ECO:0007669"/>
    <property type="project" value="InterPro"/>
</dbReference>
<keyword evidence="7" id="KW-1185">Reference proteome</keyword>
<reference evidence="6" key="1">
    <citation type="submission" date="2020-12" db="EMBL/GenBank/DDBJ databases">
        <title>Metabolic potential, ecology and presence of endohyphal bacteria is reflected in genomic diversity of Mucoromycotina.</title>
        <authorList>
            <person name="Muszewska A."/>
            <person name="Okrasinska A."/>
            <person name="Steczkiewicz K."/>
            <person name="Drgas O."/>
            <person name="Orlowska M."/>
            <person name="Perlinska-Lenart U."/>
            <person name="Aleksandrzak-Piekarczyk T."/>
            <person name="Szatraj K."/>
            <person name="Zielenkiewicz U."/>
            <person name="Pilsyk S."/>
            <person name="Malc E."/>
            <person name="Mieczkowski P."/>
            <person name="Kruszewska J.S."/>
            <person name="Biernat P."/>
            <person name="Pawlowska J."/>
        </authorList>
    </citation>
    <scope>NUCLEOTIDE SEQUENCE</scope>
    <source>
        <strain evidence="6">WA0000051536</strain>
    </source>
</reference>
<dbReference type="CDD" id="cd07229">
    <property type="entry name" value="Pat_TGL3_like"/>
    <property type="match status" value="1"/>
</dbReference>
<feature type="domain" description="PNPLA" evidence="5">
    <location>
        <begin position="149"/>
        <end position="337"/>
    </location>
</feature>
<keyword evidence="1" id="KW-0378">Hydrolase</keyword>
<dbReference type="EMBL" id="JAEPRA010000013">
    <property type="protein sequence ID" value="KAG2176676.1"/>
    <property type="molecule type" value="Genomic_DNA"/>
</dbReference>
<keyword evidence="2" id="KW-0442">Lipid degradation</keyword>
<sequence length="505" mass="57110">MLNNVQSHKIEDQLQKQLKTSSNYRDWRAQAKRLDKMLGNDGWKADPNSKLYDRLLIEYRLRHLQQVRRKNDVNDIIYTLRGGLLRNFGGICDRKLFTRSYIGTKSLIEDYMDEVVSQLEYVETTAELDPQTKLKFFMDTRQSFGCSALILQGGATFGLYHLGVVKALHERDLLPRIISGTAVGALIAALICIHTDEELPNVLKPDGINLTAFSKKSPKGNVRRRITRLLKYGHLMDIKVLQECVRANVGDLTFEEAYDRTKRILNISVSSSRTLEVPQLLNYLTAPNVLIWSAACCSSASIGLFGSSDLLAKNKNGDIVKWSSSAVKWNHWTEASAAEGEAPLLRLSELLNVNHFIVSQANSYFIPFVSNQPNAQHDTLFHKLVYIIASETRHRLFQLNQISLLPRVLRGVIEEKVSGDVTIVPSLSLKDFSTVFANPTQSLLGYWILKGEQSTWPLISLTESRCKVELALDRALLRLRATSENAPIIVRTKVFNHKKRAKSMN</sequence>
<dbReference type="InterPro" id="IPR002641">
    <property type="entry name" value="PNPLA_dom"/>
</dbReference>
<name>A0A8H7U8Z8_9FUNG</name>
<evidence type="ECO:0000256" key="2">
    <source>
        <dbReference type="ARBA" id="ARBA00022963"/>
    </source>
</evidence>
<dbReference type="InterPro" id="IPR016035">
    <property type="entry name" value="Acyl_Trfase/lysoPLipase"/>
</dbReference>
<dbReference type="GO" id="GO:0016042">
    <property type="term" value="P:lipid catabolic process"/>
    <property type="evidence" value="ECO:0007669"/>
    <property type="project" value="UniProtKB-KW"/>
</dbReference>
<dbReference type="GO" id="GO:0006641">
    <property type="term" value="P:triglyceride metabolic process"/>
    <property type="evidence" value="ECO:0007669"/>
    <property type="project" value="UniProtKB-ARBA"/>
</dbReference>
<accession>A0A8H7U8Z8</accession>
<dbReference type="SUPFAM" id="SSF52151">
    <property type="entry name" value="FabD/lysophospholipase-like"/>
    <property type="match status" value="1"/>
</dbReference>
<protein>
    <recommendedName>
        <fullName evidence="5">PNPLA domain-containing protein</fullName>
    </recommendedName>
</protein>
<evidence type="ECO:0000256" key="3">
    <source>
        <dbReference type="ARBA" id="ARBA00023098"/>
    </source>
</evidence>
<dbReference type="PROSITE" id="PS51635">
    <property type="entry name" value="PNPLA"/>
    <property type="match status" value="1"/>
</dbReference>
<dbReference type="InterPro" id="IPR021771">
    <property type="entry name" value="Triacylglycerol_lipase_N"/>
</dbReference>
<dbReference type="Gene3D" id="3.40.1090.10">
    <property type="entry name" value="Cytosolic phospholipase A2 catalytic domain"/>
    <property type="match status" value="1"/>
</dbReference>
<comment type="caution">
    <text evidence="6">The sequence shown here is derived from an EMBL/GenBank/DDBJ whole genome shotgun (WGS) entry which is preliminary data.</text>
</comment>
<dbReference type="OrthoDB" id="10049244at2759"/>
<proteinExistence type="predicted"/>
<dbReference type="Pfam" id="PF11815">
    <property type="entry name" value="DUF3336"/>
    <property type="match status" value="1"/>
</dbReference>
<evidence type="ECO:0000313" key="6">
    <source>
        <dbReference type="EMBL" id="KAG2176676.1"/>
    </source>
</evidence>
<keyword evidence="3" id="KW-0443">Lipid metabolism</keyword>
<evidence type="ECO:0000259" key="5">
    <source>
        <dbReference type="PROSITE" id="PS51635"/>
    </source>
</evidence>
<evidence type="ECO:0000256" key="1">
    <source>
        <dbReference type="ARBA" id="ARBA00022801"/>
    </source>
</evidence>
<dbReference type="AlphaFoldDB" id="A0A8H7U8Z8"/>
<evidence type="ECO:0000256" key="4">
    <source>
        <dbReference type="PROSITE-ProRule" id="PRU01161"/>
    </source>
</evidence>
<comment type="caution">
    <text evidence="4">Lacks conserved residue(s) required for the propagation of feature annotation.</text>
</comment>
<dbReference type="PANTHER" id="PTHR14226">
    <property type="entry name" value="NEUROPATHY TARGET ESTERASE/SWISS CHEESE D.MELANOGASTER"/>
    <property type="match status" value="1"/>
</dbReference>
<dbReference type="Pfam" id="PF01734">
    <property type="entry name" value="Patatin"/>
    <property type="match status" value="1"/>
</dbReference>
<dbReference type="InterPro" id="IPR050301">
    <property type="entry name" value="NTE"/>
</dbReference>
<dbReference type="PANTHER" id="PTHR14226:SF44">
    <property type="entry name" value="TRIACYLGLYCEROL LIPASE 3"/>
    <property type="match status" value="1"/>
</dbReference>
<organism evidence="6 7">
    <name type="scientific">Umbelopsis vinacea</name>
    <dbReference type="NCBI Taxonomy" id="44442"/>
    <lineage>
        <taxon>Eukaryota</taxon>
        <taxon>Fungi</taxon>
        <taxon>Fungi incertae sedis</taxon>
        <taxon>Mucoromycota</taxon>
        <taxon>Mucoromycotina</taxon>
        <taxon>Umbelopsidomycetes</taxon>
        <taxon>Umbelopsidales</taxon>
        <taxon>Umbelopsidaceae</taxon>
        <taxon>Umbelopsis</taxon>
    </lineage>
</organism>